<dbReference type="AlphaFoldDB" id="A0AA43RIV7"/>
<keyword evidence="7" id="KW-1208">Phospholipid metabolism</keyword>
<dbReference type="PANTHER" id="PTHR11728:SF1">
    <property type="entry name" value="GLYCEROL-3-PHOSPHATE DEHYDROGENASE [NAD(+)] 2, CHLOROPLASTIC"/>
    <property type="match status" value="1"/>
</dbReference>
<evidence type="ECO:0000256" key="2">
    <source>
        <dbReference type="ARBA" id="ARBA00022516"/>
    </source>
</evidence>
<comment type="caution">
    <text evidence="12">The sequence shown here is derived from an EMBL/GenBank/DDBJ whole genome shotgun (WGS) entry which is preliminary data.</text>
</comment>
<keyword evidence="3 8" id="KW-0560">Oxidoreductase</keyword>
<protein>
    <recommendedName>
        <fullName evidence="9">Glycerol-3-phosphate dehydrogenase</fullName>
        <ecNumber evidence="9">1.1.1.94</ecNumber>
    </recommendedName>
</protein>
<reference evidence="12" key="1">
    <citation type="submission" date="2023-07" db="EMBL/GenBank/DDBJ databases">
        <title>Between Cages and Wild: Unraveling the Impact of Captivity on Animal Microbiomes and Antimicrobial Resistance.</title>
        <authorList>
            <person name="Schmartz G.P."/>
            <person name="Rehner J."/>
            <person name="Schuff M.J."/>
            <person name="Becker S.L."/>
            <person name="Kravczyk M."/>
            <person name="Gurevich A."/>
            <person name="Francke R."/>
            <person name="Mueller R."/>
            <person name="Keller V."/>
            <person name="Keller A."/>
        </authorList>
    </citation>
    <scope>NUCLEOTIDE SEQUENCE</scope>
    <source>
        <strain evidence="12">S12M_St_49</strain>
    </source>
</reference>
<dbReference type="Gene3D" id="1.10.1040.10">
    <property type="entry name" value="N-(1-d-carboxylethyl)-l-norvaline Dehydrogenase, domain 2"/>
    <property type="match status" value="1"/>
</dbReference>
<feature type="domain" description="Glycerol-3-phosphate dehydrogenase NAD-dependent C-terminal" evidence="11">
    <location>
        <begin position="57"/>
        <end position="199"/>
    </location>
</feature>
<accession>A0AA43RIV7</accession>
<dbReference type="GO" id="GO:0046168">
    <property type="term" value="P:glycerol-3-phosphate catabolic process"/>
    <property type="evidence" value="ECO:0007669"/>
    <property type="project" value="InterPro"/>
</dbReference>
<evidence type="ECO:0000256" key="5">
    <source>
        <dbReference type="ARBA" id="ARBA00023098"/>
    </source>
</evidence>
<evidence type="ECO:0000313" key="13">
    <source>
        <dbReference type="Proteomes" id="UP001168575"/>
    </source>
</evidence>
<keyword evidence="5" id="KW-0443">Lipid metabolism</keyword>
<dbReference type="PRINTS" id="PR00077">
    <property type="entry name" value="GPDHDRGNASE"/>
</dbReference>
<keyword evidence="2" id="KW-0444">Lipid biosynthesis</keyword>
<dbReference type="Pfam" id="PF01210">
    <property type="entry name" value="NAD_Gly3P_dh_N"/>
    <property type="match status" value="1"/>
</dbReference>
<dbReference type="SUPFAM" id="SSF48179">
    <property type="entry name" value="6-phosphogluconate dehydrogenase C-terminal domain-like"/>
    <property type="match status" value="1"/>
</dbReference>
<comment type="catalytic activity">
    <reaction evidence="9">
        <text>sn-glycerol 3-phosphate + NADP(+) = dihydroxyacetone phosphate + NADPH + H(+)</text>
        <dbReference type="Rhea" id="RHEA:11096"/>
        <dbReference type="ChEBI" id="CHEBI:15378"/>
        <dbReference type="ChEBI" id="CHEBI:57597"/>
        <dbReference type="ChEBI" id="CHEBI:57642"/>
        <dbReference type="ChEBI" id="CHEBI:57783"/>
        <dbReference type="ChEBI" id="CHEBI:58349"/>
        <dbReference type="EC" id="1.1.1.94"/>
    </reaction>
</comment>
<dbReference type="InterPro" id="IPR006109">
    <property type="entry name" value="G3P_DH_NAD-dep_C"/>
</dbReference>
<dbReference type="InterPro" id="IPR013328">
    <property type="entry name" value="6PGD_dom2"/>
</dbReference>
<dbReference type="Pfam" id="PF07479">
    <property type="entry name" value="NAD_Gly3P_dh_C"/>
    <property type="match status" value="1"/>
</dbReference>
<evidence type="ECO:0000256" key="6">
    <source>
        <dbReference type="ARBA" id="ARBA00023209"/>
    </source>
</evidence>
<dbReference type="GO" id="GO:0051287">
    <property type="term" value="F:NAD binding"/>
    <property type="evidence" value="ECO:0007669"/>
    <property type="project" value="InterPro"/>
</dbReference>
<gene>
    <name evidence="12" type="ORF">Q3982_05170</name>
</gene>
<dbReference type="InterPro" id="IPR006168">
    <property type="entry name" value="G3P_DH_NAD-dep"/>
</dbReference>
<evidence type="ECO:0000256" key="4">
    <source>
        <dbReference type="ARBA" id="ARBA00023027"/>
    </source>
</evidence>
<dbReference type="GO" id="GO:0005829">
    <property type="term" value="C:cytosol"/>
    <property type="evidence" value="ECO:0007669"/>
    <property type="project" value="TreeGrafter"/>
</dbReference>
<keyword evidence="6" id="KW-0594">Phospholipid biosynthesis</keyword>
<dbReference type="EMBL" id="JAUMVS010000083">
    <property type="protein sequence ID" value="MDO4842048.1"/>
    <property type="molecule type" value="Genomic_DNA"/>
</dbReference>
<dbReference type="GO" id="GO:0008654">
    <property type="term" value="P:phospholipid biosynthetic process"/>
    <property type="evidence" value="ECO:0007669"/>
    <property type="project" value="UniProtKB-KW"/>
</dbReference>
<name>A0AA43RIV7_9ACTN</name>
<dbReference type="InterPro" id="IPR036291">
    <property type="entry name" value="NAD(P)-bd_dom_sf"/>
</dbReference>
<evidence type="ECO:0000259" key="11">
    <source>
        <dbReference type="Pfam" id="PF07479"/>
    </source>
</evidence>
<evidence type="ECO:0000256" key="9">
    <source>
        <dbReference type="RuleBase" id="RU000439"/>
    </source>
</evidence>
<dbReference type="InterPro" id="IPR008927">
    <property type="entry name" value="6-PGluconate_DH-like_C_sf"/>
</dbReference>
<sequence>VLGNSERIAVLSGPTHAEEVIKQVYSAATCACENMNLANKLRDMFSCSYFRVYTSNDVFGVELCATFKNVIAIAVGLSYGLGYGDNTAALIITRGVAEMGRMVAAAGGKATTCQGLAGIGDMVVTCMSQHSRNRRFGENYLAKGKSLDDFKAETKMVVEGAIAAQNLQTLSQKYDVELPITNMINDVIWNGRDVHEAVEGLSTRPLKEEF</sequence>
<dbReference type="GO" id="GO:0047952">
    <property type="term" value="F:glycerol-3-phosphate dehydrogenase [NAD(P)+] activity"/>
    <property type="evidence" value="ECO:0007669"/>
    <property type="project" value="UniProtKB-EC"/>
</dbReference>
<comment type="similarity">
    <text evidence="1 8">Belongs to the NAD-dependent glycerol-3-phosphate dehydrogenase family.</text>
</comment>
<evidence type="ECO:0000256" key="3">
    <source>
        <dbReference type="ARBA" id="ARBA00023002"/>
    </source>
</evidence>
<evidence type="ECO:0000259" key="10">
    <source>
        <dbReference type="Pfam" id="PF01210"/>
    </source>
</evidence>
<evidence type="ECO:0000313" key="12">
    <source>
        <dbReference type="EMBL" id="MDO4842048.1"/>
    </source>
</evidence>
<evidence type="ECO:0000256" key="7">
    <source>
        <dbReference type="ARBA" id="ARBA00023264"/>
    </source>
</evidence>
<feature type="non-terminal residue" evidence="12">
    <location>
        <position position="1"/>
    </location>
</feature>
<feature type="domain" description="Glycerol-3-phosphate dehydrogenase NAD-dependent N-terminal" evidence="10">
    <location>
        <begin position="2"/>
        <end position="37"/>
    </location>
</feature>
<dbReference type="FunFam" id="1.10.1040.10:FF:000001">
    <property type="entry name" value="Glycerol-3-phosphate dehydrogenase [NAD(P)+]"/>
    <property type="match status" value="1"/>
</dbReference>
<evidence type="ECO:0000256" key="8">
    <source>
        <dbReference type="RuleBase" id="RU000437"/>
    </source>
</evidence>
<organism evidence="12 13">
    <name type="scientific">Phoenicibacter congonensis</name>
    <dbReference type="NCBI Taxonomy" id="1944646"/>
    <lineage>
        <taxon>Bacteria</taxon>
        <taxon>Bacillati</taxon>
        <taxon>Actinomycetota</taxon>
        <taxon>Coriobacteriia</taxon>
        <taxon>Eggerthellales</taxon>
        <taxon>Eggerthellaceae</taxon>
        <taxon>Phoenicibacter</taxon>
    </lineage>
</organism>
<dbReference type="InterPro" id="IPR011128">
    <property type="entry name" value="G3P_DH_NAD-dep_N"/>
</dbReference>
<keyword evidence="13" id="KW-1185">Reference proteome</keyword>
<dbReference type="PANTHER" id="PTHR11728">
    <property type="entry name" value="GLYCEROL-3-PHOSPHATE DEHYDROGENASE"/>
    <property type="match status" value="1"/>
</dbReference>
<evidence type="ECO:0000256" key="1">
    <source>
        <dbReference type="ARBA" id="ARBA00011009"/>
    </source>
</evidence>
<dbReference type="PROSITE" id="PS00957">
    <property type="entry name" value="NAD_G3PDH"/>
    <property type="match status" value="1"/>
</dbReference>
<dbReference type="Proteomes" id="UP001168575">
    <property type="component" value="Unassembled WGS sequence"/>
</dbReference>
<dbReference type="GO" id="GO:0005975">
    <property type="term" value="P:carbohydrate metabolic process"/>
    <property type="evidence" value="ECO:0007669"/>
    <property type="project" value="InterPro"/>
</dbReference>
<proteinExistence type="inferred from homology"/>
<dbReference type="Gene3D" id="3.40.50.720">
    <property type="entry name" value="NAD(P)-binding Rossmann-like Domain"/>
    <property type="match status" value="1"/>
</dbReference>
<dbReference type="NCBIfam" id="NF000940">
    <property type="entry name" value="PRK00094.1-2"/>
    <property type="match status" value="1"/>
</dbReference>
<dbReference type="SUPFAM" id="SSF51735">
    <property type="entry name" value="NAD(P)-binding Rossmann-fold domains"/>
    <property type="match status" value="1"/>
</dbReference>
<dbReference type="EC" id="1.1.1.94" evidence="9"/>
<dbReference type="NCBIfam" id="NF000942">
    <property type="entry name" value="PRK00094.1-4"/>
    <property type="match status" value="1"/>
</dbReference>
<keyword evidence="4 8" id="KW-0520">NAD</keyword>